<reference evidence="3" key="1">
    <citation type="submission" date="2016-10" db="EMBL/GenBank/DDBJ databases">
        <authorList>
            <person name="Varghese N."/>
            <person name="Submissions S."/>
        </authorList>
    </citation>
    <scope>NUCLEOTIDE SEQUENCE [LARGE SCALE GENOMIC DNA]</scope>
    <source>
        <strain evidence="3">M1</strain>
    </source>
</reference>
<proteinExistence type="predicted"/>
<dbReference type="OrthoDB" id="2971106at2"/>
<dbReference type="EMBL" id="FOJS01000039">
    <property type="protein sequence ID" value="SFA52890.1"/>
    <property type="molecule type" value="Genomic_DNA"/>
</dbReference>
<dbReference type="AlphaFoldDB" id="A0A1I0TM56"/>
<organism evidence="2 3">
    <name type="scientific">Parageobacillus thermantarcticus</name>
    <dbReference type="NCBI Taxonomy" id="186116"/>
    <lineage>
        <taxon>Bacteria</taxon>
        <taxon>Bacillati</taxon>
        <taxon>Bacillota</taxon>
        <taxon>Bacilli</taxon>
        <taxon>Bacillales</taxon>
        <taxon>Anoxybacillaceae</taxon>
        <taxon>Parageobacillus</taxon>
    </lineage>
</organism>
<evidence type="ECO:0000313" key="2">
    <source>
        <dbReference type="EMBL" id="SFA52890.1"/>
    </source>
</evidence>
<feature type="region of interest" description="Disordered" evidence="1">
    <location>
        <begin position="91"/>
        <end position="110"/>
    </location>
</feature>
<gene>
    <name evidence="2" type="ORF">SAMN05192569_10398</name>
</gene>
<dbReference type="RefSeq" id="WP_090951002.1">
    <property type="nucleotide sequence ID" value="NZ_FOJS01000039.1"/>
</dbReference>
<protein>
    <submittedName>
        <fullName evidence="2">Uncharacterized protein</fullName>
    </submittedName>
</protein>
<dbReference type="Proteomes" id="UP000198650">
    <property type="component" value="Unassembled WGS sequence"/>
</dbReference>
<keyword evidence="3" id="KW-1185">Reference proteome</keyword>
<name>A0A1I0TM56_9BACL</name>
<accession>A0A1I0TM56</accession>
<evidence type="ECO:0000256" key="1">
    <source>
        <dbReference type="SAM" id="MobiDB-lite"/>
    </source>
</evidence>
<feature type="compositionally biased region" description="Polar residues" evidence="1">
    <location>
        <begin position="97"/>
        <end position="110"/>
    </location>
</feature>
<evidence type="ECO:0000313" key="3">
    <source>
        <dbReference type="Proteomes" id="UP000198650"/>
    </source>
</evidence>
<sequence length="110" mass="12954">MNRLRLFKFGRNRRMWNQLLRLMGRRNNNNAIWTIFSLGLGIAATAIFRMRRSGAQYMMAKPIQRAMRSLNSLMNRQMKMPSLATMEISKEIAETPKTASTNYHPYQQQK</sequence>